<name>A0A1H0K8Z7_9ACTN</name>
<feature type="domain" description="DUF4328" evidence="3">
    <location>
        <begin position="114"/>
        <end position="269"/>
    </location>
</feature>
<reference evidence="4 5" key="1">
    <citation type="submission" date="2016-10" db="EMBL/GenBank/DDBJ databases">
        <authorList>
            <person name="de Groot N.N."/>
        </authorList>
    </citation>
    <scope>NUCLEOTIDE SEQUENCE [LARGE SCALE GENOMIC DNA]</scope>
    <source>
        <strain evidence="5">P4-7,KCTC 19426,CECT 7604</strain>
    </source>
</reference>
<evidence type="ECO:0000313" key="5">
    <source>
        <dbReference type="Proteomes" id="UP000198741"/>
    </source>
</evidence>
<feature type="region of interest" description="Disordered" evidence="1">
    <location>
        <begin position="283"/>
        <end position="340"/>
    </location>
</feature>
<feature type="compositionally biased region" description="Low complexity" evidence="1">
    <location>
        <begin position="311"/>
        <end position="321"/>
    </location>
</feature>
<evidence type="ECO:0000313" key="4">
    <source>
        <dbReference type="EMBL" id="SDO52367.1"/>
    </source>
</evidence>
<dbReference type="Pfam" id="PF14219">
    <property type="entry name" value="DUF4328"/>
    <property type="match status" value="1"/>
</dbReference>
<dbReference type="STRING" id="1090615.SAMN04515671_1213"/>
<evidence type="ECO:0000259" key="3">
    <source>
        <dbReference type="Pfam" id="PF14219"/>
    </source>
</evidence>
<keyword evidence="2" id="KW-1133">Transmembrane helix</keyword>
<feature type="transmembrane region" description="Helical" evidence="2">
    <location>
        <begin position="210"/>
        <end position="235"/>
    </location>
</feature>
<keyword evidence="2" id="KW-0812">Transmembrane</keyword>
<feature type="transmembrane region" description="Helical" evidence="2">
    <location>
        <begin position="83"/>
        <end position="104"/>
    </location>
</feature>
<dbReference type="Proteomes" id="UP000198741">
    <property type="component" value="Chromosome I"/>
</dbReference>
<feature type="transmembrane region" description="Helical" evidence="2">
    <location>
        <begin position="124"/>
        <end position="149"/>
    </location>
</feature>
<feature type="transmembrane region" description="Helical" evidence="2">
    <location>
        <begin position="247"/>
        <end position="266"/>
    </location>
</feature>
<evidence type="ECO:0000256" key="1">
    <source>
        <dbReference type="SAM" id="MobiDB-lite"/>
    </source>
</evidence>
<dbReference type="InterPro" id="IPR025565">
    <property type="entry name" value="DUF4328"/>
</dbReference>
<keyword evidence="2" id="KW-0472">Membrane</keyword>
<proteinExistence type="predicted"/>
<organism evidence="4 5">
    <name type="scientific">Nakamurella panacisegetis</name>
    <dbReference type="NCBI Taxonomy" id="1090615"/>
    <lineage>
        <taxon>Bacteria</taxon>
        <taxon>Bacillati</taxon>
        <taxon>Actinomycetota</taxon>
        <taxon>Actinomycetes</taxon>
        <taxon>Nakamurellales</taxon>
        <taxon>Nakamurellaceae</taxon>
        <taxon>Nakamurella</taxon>
    </lineage>
</organism>
<protein>
    <recommendedName>
        <fullName evidence="3">DUF4328 domain-containing protein</fullName>
    </recommendedName>
</protein>
<gene>
    <name evidence="4" type="ORF">SAMN04515671_1213</name>
</gene>
<keyword evidence="5" id="KW-1185">Reference proteome</keyword>
<evidence type="ECO:0000256" key="2">
    <source>
        <dbReference type="SAM" id="Phobius"/>
    </source>
</evidence>
<feature type="region of interest" description="Disordered" evidence="1">
    <location>
        <begin position="18"/>
        <end position="44"/>
    </location>
</feature>
<dbReference type="AlphaFoldDB" id="A0A1H0K8Z7"/>
<accession>A0A1H0K8Z7</accession>
<sequence length="340" mass="35802">MRTCVYCSAPLPVQRWRADRPRGLGPATKSRPSPGRTPYLGPPSYGARPPRWGFPPVVWRDLVPAEADTSRDSPVTALRVGRWAAAITGVAALTAAAGEIWRYALMMRGRTEILSGPLVRASDLFLTIAGSAAVIGSLVTAIVMATVLVRLHGGGARRLGREPSRPPASVLARLVVPGWNVWGLGIIAAEVDGYLAADPERAGHRPRMSVLVLSWWIAWILDNALVLTTLLRAFGTSDQAVADTVELHIFVDLVGAAVAVLTALVGRRFLRLLVGPSPRGAGRWVVAPPAPTRQPAMVNTAPASEAVGPEASQTTASASASGDQPADDADPEPTTVSPTP</sequence>
<dbReference type="EMBL" id="LT629710">
    <property type="protein sequence ID" value="SDO52367.1"/>
    <property type="molecule type" value="Genomic_DNA"/>
</dbReference>